<keyword evidence="2" id="KW-1185">Reference proteome</keyword>
<dbReference type="AlphaFoldDB" id="A0A7Z2VKA7"/>
<name>A0A7Z2VKA7_9BACL</name>
<dbReference type="KEGG" id="cheb:HH215_16435"/>
<accession>A0A7Z2VKA7</accession>
<dbReference type="Proteomes" id="UP000502248">
    <property type="component" value="Chromosome"/>
</dbReference>
<evidence type="ECO:0000313" key="2">
    <source>
        <dbReference type="Proteomes" id="UP000502248"/>
    </source>
</evidence>
<organism evidence="1 2">
    <name type="scientific">Cohnella herbarum</name>
    <dbReference type="NCBI Taxonomy" id="2728023"/>
    <lineage>
        <taxon>Bacteria</taxon>
        <taxon>Bacillati</taxon>
        <taxon>Bacillota</taxon>
        <taxon>Bacilli</taxon>
        <taxon>Bacillales</taxon>
        <taxon>Paenibacillaceae</taxon>
        <taxon>Cohnella</taxon>
    </lineage>
</organism>
<dbReference type="EMBL" id="CP051680">
    <property type="protein sequence ID" value="QJD84609.1"/>
    <property type="molecule type" value="Genomic_DNA"/>
</dbReference>
<protein>
    <submittedName>
        <fullName evidence="1">Uncharacterized protein</fullName>
    </submittedName>
</protein>
<sequence length="435" mass="49016">MEKLKKHMAIPAMAAAIAVLIVMAIYTYRLKDNGIFEIKDLVGSREAIQDVMISGQLRDGVHRTMFRVEKGRISANTELFRQPKWTDMYRYVNGGSKRTGDGMEYSVENAISSYTITARKIKDYYSVPIGSAEVNPSIAYRNPDRQDNSVTYANSPEYGLAKVGDKVYYTVPVSSYFTGSSGIYEVKFHEWGFPSIDYGDAYTPRKIVDINLEAKKPDGQSGVEILGLEAIGHRLALLSVENNSLFIRSYDSESGRLLGETSVPGFYLPARQGDNRPEDAVVYYEGYDAFPDPDRNMLTLNFLRGSSEPNRLNRTILSIDFTDGVKVADTTNAVFDDGNEDTYSAITTMSYRNGKLYVVKSSREAVTEQSRVVYDIASPKHMYIYAYDHSELIYKGELVTELNEDNIQAYNLPSSMGGFGYDQMDYRYFSNIQVE</sequence>
<gene>
    <name evidence="1" type="ORF">HH215_16435</name>
</gene>
<dbReference type="RefSeq" id="WP_169280890.1">
    <property type="nucleotide sequence ID" value="NZ_CP051680.1"/>
</dbReference>
<reference evidence="1 2" key="1">
    <citation type="submission" date="2020-04" db="EMBL/GenBank/DDBJ databases">
        <title>Genome sequencing of novel species.</title>
        <authorList>
            <person name="Heo J."/>
            <person name="Kim S.-J."/>
            <person name="Kim J.-S."/>
            <person name="Hong S.-B."/>
            <person name="Kwon S.-W."/>
        </authorList>
    </citation>
    <scope>NUCLEOTIDE SEQUENCE [LARGE SCALE GENOMIC DNA]</scope>
    <source>
        <strain evidence="1 2">MFER-1</strain>
    </source>
</reference>
<proteinExistence type="predicted"/>
<evidence type="ECO:0000313" key="1">
    <source>
        <dbReference type="EMBL" id="QJD84609.1"/>
    </source>
</evidence>